<dbReference type="EMBL" id="JACYXZ010000001">
    <property type="protein sequence ID" value="MBD8869127.1"/>
    <property type="molecule type" value="Genomic_DNA"/>
</dbReference>
<dbReference type="Gene3D" id="3.40.50.300">
    <property type="entry name" value="P-loop containing nucleotide triphosphate hydrolases"/>
    <property type="match status" value="1"/>
</dbReference>
<name>A0A927K294_9ACTN</name>
<dbReference type="RefSeq" id="WP_192141313.1">
    <property type="nucleotide sequence ID" value="NZ_JACYXZ010000001.1"/>
</dbReference>
<comment type="caution">
    <text evidence="1">The sequence shown here is derived from an EMBL/GenBank/DDBJ whole genome shotgun (WGS) entry which is preliminary data.</text>
</comment>
<gene>
    <name evidence="1" type="ORF">IE331_05775</name>
</gene>
<sequence>MPSAKGALRRLVPPIGRVVDERDALIRRTTRLRARLATSQALARRRQRRIRRLRARLERQGLKLTRVRDRLTNSELGARALQAELAAYRERDVRADGEPLAYLFVMTYGRSGSTLLQAILNSVPGVMVRGENGGLLSHLYAFHRQATDVRSNREVSSESPGHPFYGIGGYDEEEALAAIRELVTRTLLRPRPGVHTVGFKEIRWFEEDLDDYLAFLRGVFPGARFVVNTRRLEDVAKSKWWPDREDPVGELRAYEQRILAAAETLGQDAFRVRYDDYVDDPEQLRPLFAWLGAEFDADRLAEVMETRYAPHTPLPEA</sequence>
<evidence type="ECO:0000313" key="2">
    <source>
        <dbReference type="Proteomes" id="UP000616839"/>
    </source>
</evidence>
<dbReference type="Proteomes" id="UP000616839">
    <property type="component" value="Unassembled WGS sequence"/>
</dbReference>
<protein>
    <submittedName>
        <fullName evidence="1">Sulfotransferase</fullName>
    </submittedName>
</protein>
<dbReference type="AlphaFoldDB" id="A0A927K294"/>
<dbReference type="SUPFAM" id="SSF52540">
    <property type="entry name" value="P-loop containing nucleoside triphosphate hydrolases"/>
    <property type="match status" value="1"/>
</dbReference>
<proteinExistence type="predicted"/>
<keyword evidence="2" id="KW-1185">Reference proteome</keyword>
<dbReference type="Pfam" id="PF13469">
    <property type="entry name" value="Sulfotransfer_3"/>
    <property type="match status" value="1"/>
</dbReference>
<accession>A0A927K294</accession>
<organism evidence="1 2">
    <name type="scientific">Nocardioides donggukensis</name>
    <dbReference type="NCBI Taxonomy" id="2774019"/>
    <lineage>
        <taxon>Bacteria</taxon>
        <taxon>Bacillati</taxon>
        <taxon>Actinomycetota</taxon>
        <taxon>Actinomycetes</taxon>
        <taxon>Propionibacteriales</taxon>
        <taxon>Nocardioidaceae</taxon>
        <taxon>Nocardioides</taxon>
    </lineage>
</organism>
<reference evidence="1" key="1">
    <citation type="submission" date="2020-09" db="EMBL/GenBank/DDBJ databases">
        <title>Nocardioides sp. strain MJB4 16S ribosomal RNA gene Genome sequencing and assembly.</title>
        <authorList>
            <person name="Kim I."/>
        </authorList>
    </citation>
    <scope>NUCLEOTIDE SEQUENCE</scope>
    <source>
        <strain evidence="1">MJB4</strain>
    </source>
</reference>
<dbReference type="InterPro" id="IPR027417">
    <property type="entry name" value="P-loop_NTPase"/>
</dbReference>
<evidence type="ECO:0000313" key="1">
    <source>
        <dbReference type="EMBL" id="MBD8869127.1"/>
    </source>
</evidence>